<reference evidence="3" key="1">
    <citation type="journal article" date="2019" name="Int. J. Syst. Evol. Microbiol.">
        <title>The Global Catalogue of Microorganisms (GCM) 10K type strain sequencing project: providing services to taxonomists for standard genome sequencing and annotation.</title>
        <authorList>
            <consortium name="The Broad Institute Genomics Platform"/>
            <consortium name="The Broad Institute Genome Sequencing Center for Infectious Disease"/>
            <person name="Wu L."/>
            <person name="Ma J."/>
        </authorList>
    </citation>
    <scope>NUCLEOTIDE SEQUENCE [LARGE SCALE GENOMIC DNA]</scope>
    <source>
        <strain evidence="3">JCM 17563</strain>
    </source>
</reference>
<evidence type="ECO:0000256" key="1">
    <source>
        <dbReference type="SAM" id="Phobius"/>
    </source>
</evidence>
<feature type="transmembrane region" description="Helical" evidence="1">
    <location>
        <begin position="40"/>
        <end position="62"/>
    </location>
</feature>
<gene>
    <name evidence="2" type="ORF">GCM10022280_20620</name>
</gene>
<dbReference type="RefSeq" id="WP_344707331.1">
    <property type="nucleotide sequence ID" value="NZ_BAABBQ010000001.1"/>
</dbReference>
<dbReference type="PANTHER" id="PTHR15887">
    <property type="entry name" value="TRANSMEMBRANE PROTEIN 69"/>
    <property type="match status" value="1"/>
</dbReference>
<dbReference type="Proteomes" id="UP001500235">
    <property type="component" value="Unassembled WGS sequence"/>
</dbReference>
<dbReference type="PANTHER" id="PTHR15887:SF1">
    <property type="entry name" value="TRANSMEMBRANE PROTEIN 69"/>
    <property type="match status" value="1"/>
</dbReference>
<organism evidence="2 3">
    <name type="scientific">Sphingomonas swuensis</name>
    <dbReference type="NCBI Taxonomy" id="977800"/>
    <lineage>
        <taxon>Bacteria</taxon>
        <taxon>Pseudomonadati</taxon>
        <taxon>Pseudomonadota</taxon>
        <taxon>Alphaproteobacteria</taxon>
        <taxon>Sphingomonadales</taxon>
        <taxon>Sphingomonadaceae</taxon>
        <taxon>Sphingomonas</taxon>
    </lineage>
</organism>
<dbReference type="InterPro" id="IPR021836">
    <property type="entry name" value="DUF3429"/>
</dbReference>
<proteinExistence type="predicted"/>
<dbReference type="Pfam" id="PF11911">
    <property type="entry name" value="DUF3429"/>
    <property type="match status" value="1"/>
</dbReference>
<keyword evidence="1" id="KW-0472">Membrane</keyword>
<dbReference type="EMBL" id="BAABBQ010000001">
    <property type="protein sequence ID" value="GAA4020211.1"/>
    <property type="molecule type" value="Genomic_DNA"/>
</dbReference>
<protein>
    <recommendedName>
        <fullName evidence="4">DUF3429 domain-containing protein</fullName>
    </recommendedName>
</protein>
<keyword evidence="1" id="KW-0812">Transmembrane</keyword>
<evidence type="ECO:0000313" key="2">
    <source>
        <dbReference type="EMBL" id="GAA4020211.1"/>
    </source>
</evidence>
<feature type="transmembrane region" description="Helical" evidence="1">
    <location>
        <begin position="95"/>
        <end position="113"/>
    </location>
</feature>
<keyword evidence="3" id="KW-1185">Reference proteome</keyword>
<feature type="transmembrane region" description="Helical" evidence="1">
    <location>
        <begin position="69"/>
        <end position="89"/>
    </location>
</feature>
<sequence length="146" mass="15796">MKKSVPLPALLLGLAGLIPPAVLTAVAVLDLGLFAPSTPGFVRTYAAIILSFLGGTWWAFACKEERPRWPLLVVAVIPSLAAWWAIFTFQPAEGLFGLAILLLASLLVDGLLMRRRLAPPWWLKLRLPLSLGLALCCALSGWALVR</sequence>
<feature type="transmembrane region" description="Helical" evidence="1">
    <location>
        <begin position="125"/>
        <end position="145"/>
    </location>
</feature>
<evidence type="ECO:0000313" key="3">
    <source>
        <dbReference type="Proteomes" id="UP001500235"/>
    </source>
</evidence>
<comment type="caution">
    <text evidence="2">The sequence shown here is derived from an EMBL/GenBank/DDBJ whole genome shotgun (WGS) entry which is preliminary data.</text>
</comment>
<keyword evidence="1" id="KW-1133">Transmembrane helix</keyword>
<evidence type="ECO:0008006" key="4">
    <source>
        <dbReference type="Google" id="ProtNLM"/>
    </source>
</evidence>
<name>A0ABP7T301_9SPHN</name>
<accession>A0ABP7T301</accession>